<keyword evidence="5" id="KW-1185">Reference proteome</keyword>
<accession>A0A1G6NW61</accession>
<sequence>MARQCDVEAGRTAGRGGGSPSSAGQSFVSTLDFEPTSFGKACAVRSLGDGTFTADLRYEWSIGGHPHGGFLMALLAKAGINALVERGEPPVDPMAVSAEFLRPPAIGPVLLRTDIRKIGRRATVVAVVLEQRGRSCVEARVTAGRLPVRRPVWNDAPQIPAEPPAGSITLSTESAEGAFNLAKGCDVRIDPATAGFLSGRTGDPPRLRLWARPRDGEPDPFFALLAADINPPVVFNLGRFGWVPTAQLTALVRARPSPGWLRVAVDCRSIQEAWFDSDATVIDAQGRIVCQARQLALASGP</sequence>
<dbReference type="Proteomes" id="UP000199494">
    <property type="component" value="Unassembled WGS sequence"/>
</dbReference>
<dbReference type="InterPro" id="IPR049450">
    <property type="entry name" value="ACOT8-like_C"/>
</dbReference>
<dbReference type="CDD" id="cd03443">
    <property type="entry name" value="PaaI_thioesterase"/>
    <property type="match status" value="1"/>
</dbReference>
<feature type="domain" description="Acyl-CoA thioesterase-like C-terminal" evidence="3">
    <location>
        <begin position="175"/>
        <end position="297"/>
    </location>
</feature>
<dbReference type="InterPro" id="IPR029069">
    <property type="entry name" value="HotDog_dom_sf"/>
</dbReference>
<dbReference type="PANTHER" id="PTHR38110">
    <property type="entry name" value="CHROMOSOME 23, WHOLE GENOME SHOTGUN SEQUENCE"/>
    <property type="match status" value="1"/>
</dbReference>
<dbReference type="EMBL" id="FMZE01000003">
    <property type="protein sequence ID" value="SDC72029.1"/>
    <property type="molecule type" value="Genomic_DNA"/>
</dbReference>
<evidence type="ECO:0000256" key="1">
    <source>
        <dbReference type="SAM" id="MobiDB-lite"/>
    </source>
</evidence>
<dbReference type="Pfam" id="PF20789">
    <property type="entry name" value="4HBT_3C"/>
    <property type="match status" value="1"/>
</dbReference>
<proteinExistence type="predicted"/>
<dbReference type="Gene3D" id="2.40.160.210">
    <property type="entry name" value="Acyl-CoA thioesterase, double hotdog domain"/>
    <property type="match status" value="1"/>
</dbReference>
<evidence type="ECO:0000313" key="4">
    <source>
        <dbReference type="EMBL" id="SDC72029.1"/>
    </source>
</evidence>
<dbReference type="SUPFAM" id="SSF54637">
    <property type="entry name" value="Thioesterase/thiol ester dehydrase-isomerase"/>
    <property type="match status" value="2"/>
</dbReference>
<feature type="region of interest" description="Disordered" evidence="1">
    <location>
        <begin position="1"/>
        <end position="26"/>
    </location>
</feature>
<reference evidence="4 5" key="1">
    <citation type="submission" date="2016-10" db="EMBL/GenBank/DDBJ databases">
        <authorList>
            <person name="de Groot N.N."/>
        </authorList>
    </citation>
    <scope>NUCLEOTIDE SEQUENCE [LARGE SCALE GENOMIC DNA]</scope>
    <source>
        <strain evidence="4 5">CGMCC 4.5506</strain>
    </source>
</reference>
<feature type="domain" description="Acyl-CoA thioesterase-like N-terminal HotDog" evidence="2">
    <location>
        <begin position="59"/>
        <end position="143"/>
    </location>
</feature>
<dbReference type="InterPro" id="IPR049449">
    <property type="entry name" value="TesB_ACOT8-like_N"/>
</dbReference>
<protein>
    <submittedName>
        <fullName evidence="4">Thioesterase-like superfamily protein</fullName>
    </submittedName>
</protein>
<evidence type="ECO:0000313" key="5">
    <source>
        <dbReference type="Proteomes" id="UP000199494"/>
    </source>
</evidence>
<dbReference type="STRING" id="530584.SAMN05421630_103340"/>
<name>A0A1G6NW61_9PSEU</name>
<evidence type="ECO:0000259" key="3">
    <source>
        <dbReference type="Pfam" id="PF20789"/>
    </source>
</evidence>
<dbReference type="AlphaFoldDB" id="A0A1G6NW61"/>
<dbReference type="InterPro" id="IPR052389">
    <property type="entry name" value="Sec_Metab_Biosynth-Assoc"/>
</dbReference>
<evidence type="ECO:0000259" key="2">
    <source>
        <dbReference type="Pfam" id="PF13622"/>
    </source>
</evidence>
<dbReference type="Pfam" id="PF13622">
    <property type="entry name" value="4HBT_3"/>
    <property type="match status" value="1"/>
</dbReference>
<organism evidence="4 5">
    <name type="scientific">Prauserella marina</name>
    <dbReference type="NCBI Taxonomy" id="530584"/>
    <lineage>
        <taxon>Bacteria</taxon>
        <taxon>Bacillati</taxon>
        <taxon>Actinomycetota</taxon>
        <taxon>Actinomycetes</taxon>
        <taxon>Pseudonocardiales</taxon>
        <taxon>Pseudonocardiaceae</taxon>
        <taxon>Prauserella</taxon>
    </lineage>
</organism>
<dbReference type="PANTHER" id="PTHR38110:SF1">
    <property type="entry name" value="THIOESTERASE DOMAIN-CONTAINING PROTEIN"/>
    <property type="match status" value="1"/>
</dbReference>
<dbReference type="InterPro" id="IPR042171">
    <property type="entry name" value="Acyl-CoA_hotdog"/>
</dbReference>
<gene>
    <name evidence="4" type="ORF">SAMN05421630_103340</name>
</gene>